<dbReference type="InterPro" id="IPR029044">
    <property type="entry name" value="Nucleotide-diphossugar_trans"/>
</dbReference>
<evidence type="ECO:0008006" key="3">
    <source>
        <dbReference type="Google" id="ProtNLM"/>
    </source>
</evidence>
<dbReference type="SUPFAM" id="SSF53448">
    <property type="entry name" value="Nucleotide-diphospho-sugar transferases"/>
    <property type="match status" value="1"/>
</dbReference>
<dbReference type="GeneID" id="77256639"/>
<sequence length="212" mass="22687">MPVNPDASVLVMQFSKWPEAGRVKTRLMPALGAEGAMAAHVRLSLAVLDNLVASGYTVQFLWDRALENVPMGAAPVLERLDVHGVAQAVQEGDILGERMSQALDAGLRGFGKAMIVGSDCPSVDADYVRTAVAALDEVDVVLGPSEDGGYVLIGARRVIPGMLADVAWGTEKALSQTCDRLTQAGLSFKLLPQRWDVDEPEDWHRFTGQSSG</sequence>
<dbReference type="STRING" id="1420917.AU15_14410"/>
<dbReference type="RefSeq" id="WP_085681173.1">
    <property type="nucleotide sequence ID" value="NZ_CP020931.1"/>
</dbReference>
<accession>A0A1W6KBD6</accession>
<evidence type="ECO:0000313" key="2">
    <source>
        <dbReference type="Proteomes" id="UP000193100"/>
    </source>
</evidence>
<proteinExistence type="predicted"/>
<dbReference type="Pfam" id="PF09837">
    <property type="entry name" value="DUF2064"/>
    <property type="match status" value="1"/>
</dbReference>
<dbReference type="Gene3D" id="3.90.550.10">
    <property type="entry name" value="Spore Coat Polysaccharide Biosynthesis Protein SpsA, Chain A"/>
    <property type="match status" value="1"/>
</dbReference>
<reference evidence="1 2" key="1">
    <citation type="submission" date="2017-04" db="EMBL/GenBank/DDBJ databases">
        <title>Genome Sequence of Marinobacter salarius strain SMR5 Isolated from a culture of the Diatom Skeletonema marinoi.</title>
        <authorList>
            <person name="Topel M."/>
            <person name="Pinder M.I.M."/>
            <person name="Johansson O.N."/>
            <person name="Kourtchenko O."/>
            <person name="Godhe A."/>
            <person name="Clarke A.K."/>
        </authorList>
    </citation>
    <scope>NUCLEOTIDE SEQUENCE [LARGE SCALE GENOMIC DNA]</scope>
    <source>
        <strain evidence="1 2">SMR5</strain>
    </source>
</reference>
<gene>
    <name evidence="1" type="ORF">MARSALSMR5_02704</name>
</gene>
<evidence type="ECO:0000313" key="1">
    <source>
        <dbReference type="EMBL" id="ARM84756.1"/>
    </source>
</evidence>
<dbReference type="InterPro" id="IPR018641">
    <property type="entry name" value="Trfase_1_rSAM/seldom-assoc"/>
</dbReference>
<name>A0A1W6KBD6_9GAMM</name>
<dbReference type="EMBL" id="CP020931">
    <property type="protein sequence ID" value="ARM84756.1"/>
    <property type="molecule type" value="Genomic_DNA"/>
</dbReference>
<dbReference type="Proteomes" id="UP000193100">
    <property type="component" value="Chromosome"/>
</dbReference>
<organism evidence="1 2">
    <name type="scientific">Marinobacter salarius</name>
    <dbReference type="NCBI Taxonomy" id="1420917"/>
    <lineage>
        <taxon>Bacteria</taxon>
        <taxon>Pseudomonadati</taxon>
        <taxon>Pseudomonadota</taxon>
        <taxon>Gammaproteobacteria</taxon>
        <taxon>Pseudomonadales</taxon>
        <taxon>Marinobacteraceae</taxon>
        <taxon>Marinobacter</taxon>
    </lineage>
</organism>
<protein>
    <recommendedName>
        <fullName evidence="3">2-phospho-L-lactate guanylyltransferase</fullName>
    </recommendedName>
</protein>
<dbReference type="PANTHER" id="PTHR36529:SF1">
    <property type="entry name" value="GLYCOSYLTRANSFERASE"/>
    <property type="match status" value="1"/>
</dbReference>
<dbReference type="AlphaFoldDB" id="A0A1W6KBD6"/>
<dbReference type="NCBIfam" id="TIGR04282">
    <property type="entry name" value="glyco_like_cofC"/>
    <property type="match status" value="1"/>
</dbReference>
<dbReference type="PANTHER" id="PTHR36529">
    <property type="entry name" value="SLL1095 PROTEIN"/>
    <property type="match status" value="1"/>
</dbReference>